<name>A0A8K0H992_9ROSA</name>
<keyword evidence="2" id="KW-1133">Transmembrane helix</keyword>
<evidence type="ECO:0000313" key="4">
    <source>
        <dbReference type="Proteomes" id="UP000796880"/>
    </source>
</evidence>
<dbReference type="EMBL" id="VOIH02000004">
    <property type="protein sequence ID" value="KAF3447918.1"/>
    <property type="molecule type" value="Genomic_DNA"/>
</dbReference>
<sequence length="126" mass="13919">MAEMTRKKQVSNLMVLVVIMVLMANHFVNSEIMNIGDVGSDHHHHYHDHDGGNSVTESDDLTLHHHHNDGNRKMEVGGVNGSHYVQQIIPCKGSFCLVGQDCNDGCFCFPFFLTTGLCMGSCPSCE</sequence>
<evidence type="ECO:0000256" key="1">
    <source>
        <dbReference type="SAM" id="MobiDB-lite"/>
    </source>
</evidence>
<evidence type="ECO:0000256" key="2">
    <source>
        <dbReference type="SAM" id="Phobius"/>
    </source>
</evidence>
<feature type="transmembrane region" description="Helical" evidence="2">
    <location>
        <begin position="12"/>
        <end position="28"/>
    </location>
</feature>
<comment type="caution">
    <text evidence="3">The sequence shown here is derived from an EMBL/GenBank/DDBJ whole genome shotgun (WGS) entry which is preliminary data.</text>
</comment>
<feature type="region of interest" description="Disordered" evidence="1">
    <location>
        <begin position="44"/>
        <end position="67"/>
    </location>
</feature>
<evidence type="ECO:0008006" key="5">
    <source>
        <dbReference type="Google" id="ProtNLM"/>
    </source>
</evidence>
<protein>
    <recommendedName>
        <fullName evidence="5">Transmembrane protein</fullName>
    </recommendedName>
</protein>
<keyword evidence="2" id="KW-0812">Transmembrane</keyword>
<accession>A0A8K0H992</accession>
<proteinExistence type="predicted"/>
<dbReference type="AlphaFoldDB" id="A0A8K0H992"/>
<evidence type="ECO:0000313" key="3">
    <source>
        <dbReference type="EMBL" id="KAF3447918.1"/>
    </source>
</evidence>
<gene>
    <name evidence="3" type="ORF">FNV43_RR08625</name>
</gene>
<organism evidence="3 4">
    <name type="scientific">Rhamnella rubrinervis</name>
    <dbReference type="NCBI Taxonomy" id="2594499"/>
    <lineage>
        <taxon>Eukaryota</taxon>
        <taxon>Viridiplantae</taxon>
        <taxon>Streptophyta</taxon>
        <taxon>Embryophyta</taxon>
        <taxon>Tracheophyta</taxon>
        <taxon>Spermatophyta</taxon>
        <taxon>Magnoliopsida</taxon>
        <taxon>eudicotyledons</taxon>
        <taxon>Gunneridae</taxon>
        <taxon>Pentapetalae</taxon>
        <taxon>rosids</taxon>
        <taxon>fabids</taxon>
        <taxon>Rosales</taxon>
        <taxon>Rhamnaceae</taxon>
        <taxon>rhamnoid group</taxon>
        <taxon>Rhamneae</taxon>
        <taxon>Rhamnella</taxon>
    </lineage>
</organism>
<keyword evidence="2" id="KW-0472">Membrane</keyword>
<keyword evidence="4" id="KW-1185">Reference proteome</keyword>
<reference evidence="3" key="1">
    <citation type="submission" date="2020-03" db="EMBL/GenBank/DDBJ databases">
        <title>A high-quality chromosome-level genome assembly of a woody plant with both climbing and erect habits, Rhamnella rubrinervis.</title>
        <authorList>
            <person name="Lu Z."/>
            <person name="Yang Y."/>
            <person name="Zhu X."/>
            <person name="Sun Y."/>
        </authorList>
    </citation>
    <scope>NUCLEOTIDE SEQUENCE</scope>
    <source>
        <strain evidence="3">BYM</strain>
        <tissue evidence="3">Leaf</tissue>
    </source>
</reference>
<dbReference type="Proteomes" id="UP000796880">
    <property type="component" value="Unassembled WGS sequence"/>
</dbReference>